<dbReference type="Proteomes" id="UP000286954">
    <property type="component" value="Chromosome"/>
</dbReference>
<evidence type="ECO:0000313" key="1">
    <source>
        <dbReference type="EMBL" id="AZU04395.1"/>
    </source>
</evidence>
<dbReference type="KEGG" id="gak:X907_1871"/>
<sequence length="47" mass="5305">MFAMALPSWTDTLLRQEDGLDEFCAYGGDMWRVGAGGFRLHDIARNL</sequence>
<accession>A0A3T0EAA2</accession>
<organism evidence="1 2">
    <name type="scientific">Glycocaulis alkaliphilus</name>
    <dbReference type="NCBI Taxonomy" id="1434191"/>
    <lineage>
        <taxon>Bacteria</taxon>
        <taxon>Pseudomonadati</taxon>
        <taxon>Pseudomonadota</taxon>
        <taxon>Alphaproteobacteria</taxon>
        <taxon>Maricaulales</taxon>
        <taxon>Maricaulaceae</taxon>
        <taxon>Glycocaulis</taxon>
    </lineage>
</organism>
<dbReference type="AlphaFoldDB" id="A0A3T0EAA2"/>
<evidence type="ECO:0000313" key="2">
    <source>
        <dbReference type="Proteomes" id="UP000286954"/>
    </source>
</evidence>
<keyword evidence="2" id="KW-1185">Reference proteome</keyword>
<gene>
    <name evidence="1" type="ORF">X907_1871</name>
</gene>
<name>A0A3T0EAA2_9PROT</name>
<protein>
    <submittedName>
        <fullName evidence="1">Uncharacterized protein</fullName>
    </submittedName>
</protein>
<reference evidence="1 2" key="1">
    <citation type="submission" date="2016-12" db="EMBL/GenBank/DDBJ databases">
        <title>The genome of dimorphic prosthecate Glycocaulis alkaliphilus 6b-8t, isolated from crude oil dictates its adaptability in petroleum environments.</title>
        <authorList>
            <person name="Wu X.-L."/>
            <person name="Geng S."/>
        </authorList>
    </citation>
    <scope>NUCLEOTIDE SEQUENCE [LARGE SCALE GENOMIC DNA]</scope>
    <source>
        <strain evidence="1 2">6B-8</strain>
    </source>
</reference>
<dbReference type="EMBL" id="CP018911">
    <property type="protein sequence ID" value="AZU04395.1"/>
    <property type="molecule type" value="Genomic_DNA"/>
</dbReference>
<proteinExistence type="predicted"/>